<dbReference type="InterPro" id="IPR050179">
    <property type="entry name" value="Trans_hexapeptide_repeat"/>
</dbReference>
<dbReference type="Gene3D" id="3.40.50.20">
    <property type="match status" value="1"/>
</dbReference>
<dbReference type="AlphaFoldDB" id="A0A839GG45"/>
<dbReference type="Proteomes" id="UP000563094">
    <property type="component" value="Unassembled WGS sequence"/>
</dbReference>
<dbReference type="PROSITE" id="PS00101">
    <property type="entry name" value="HEXAPEP_TRANSFERASES"/>
    <property type="match status" value="1"/>
</dbReference>
<dbReference type="InterPro" id="IPR011004">
    <property type="entry name" value="Trimer_LpxA-like_sf"/>
</dbReference>
<evidence type="ECO:0000313" key="8">
    <source>
        <dbReference type="EMBL" id="MBA9077852.1"/>
    </source>
</evidence>
<evidence type="ECO:0000259" key="7">
    <source>
        <dbReference type="Pfam" id="PF17836"/>
    </source>
</evidence>
<feature type="domain" description="PglD N-terminal" evidence="7">
    <location>
        <begin position="2"/>
        <end position="76"/>
    </location>
</feature>
<evidence type="ECO:0000256" key="1">
    <source>
        <dbReference type="ARBA" id="ARBA00007274"/>
    </source>
</evidence>
<keyword evidence="4 8" id="KW-0012">Acyltransferase</keyword>
<sequence length="216" mass="22701">MIIIGANGHAKDLLQVLTANGETSGLSFFDDVTRDLPPQLYGRFPILRSIDEVGQIFRNDNRFALGVGQPKIRFSLGQKFTELGGSLVSVIDHKADIGQYGVSLGTGLNVMSKVLVSNSVQIGEGSLLNAGVQVHHDVVVGKYTELSPGTIVNGGATIGDFSFLGAASTVLPKVKIGINVVIGAGAVVTQDIPDHSVAVGVPARVIKTNTSEWLLR</sequence>
<feature type="site" description="Increases basicity of active site His" evidence="5">
    <location>
        <position position="137"/>
    </location>
</feature>
<dbReference type="PANTHER" id="PTHR43300:SF7">
    <property type="entry name" value="UDP-N-ACETYLBACILLOSAMINE N-ACETYLTRANSFERASE"/>
    <property type="match status" value="1"/>
</dbReference>
<keyword evidence="3" id="KW-0677">Repeat</keyword>
<gene>
    <name evidence="8" type="ORF">FHS90_002571</name>
</gene>
<evidence type="ECO:0000256" key="6">
    <source>
        <dbReference type="PIRSR" id="PIRSR620019-2"/>
    </source>
</evidence>
<organism evidence="8 9">
    <name type="scientific">Rufibacter quisquiliarum</name>
    <dbReference type="NCBI Taxonomy" id="1549639"/>
    <lineage>
        <taxon>Bacteria</taxon>
        <taxon>Pseudomonadati</taxon>
        <taxon>Bacteroidota</taxon>
        <taxon>Cytophagia</taxon>
        <taxon>Cytophagales</taxon>
        <taxon>Hymenobacteraceae</taxon>
        <taxon>Rufibacter</taxon>
    </lineage>
</organism>
<reference evidence="8 9" key="1">
    <citation type="submission" date="2020-08" db="EMBL/GenBank/DDBJ databases">
        <title>Genomic Encyclopedia of Type Strains, Phase IV (KMG-IV): sequencing the most valuable type-strain genomes for metagenomic binning, comparative biology and taxonomic classification.</title>
        <authorList>
            <person name="Goeker M."/>
        </authorList>
    </citation>
    <scope>NUCLEOTIDE SEQUENCE [LARGE SCALE GENOMIC DNA]</scope>
    <source>
        <strain evidence="8 9">DSM 29854</strain>
    </source>
</reference>
<protein>
    <submittedName>
        <fullName evidence="8">Sugar O-acyltransferase (Sialic acid O-acetyltransferase NeuD family)</fullName>
    </submittedName>
</protein>
<dbReference type="Gene3D" id="2.160.10.10">
    <property type="entry name" value="Hexapeptide repeat proteins"/>
    <property type="match status" value="1"/>
</dbReference>
<dbReference type="GO" id="GO:0016746">
    <property type="term" value="F:acyltransferase activity"/>
    <property type="evidence" value="ECO:0007669"/>
    <property type="project" value="UniProtKB-KW"/>
</dbReference>
<keyword evidence="9" id="KW-1185">Reference proteome</keyword>
<evidence type="ECO:0000256" key="4">
    <source>
        <dbReference type="ARBA" id="ARBA00023315"/>
    </source>
</evidence>
<dbReference type="InterPro" id="IPR001451">
    <property type="entry name" value="Hexapep"/>
</dbReference>
<dbReference type="EMBL" id="JACJIQ010000009">
    <property type="protein sequence ID" value="MBA9077852.1"/>
    <property type="molecule type" value="Genomic_DNA"/>
</dbReference>
<evidence type="ECO:0000256" key="3">
    <source>
        <dbReference type="ARBA" id="ARBA00022737"/>
    </source>
</evidence>
<dbReference type="SUPFAM" id="SSF51161">
    <property type="entry name" value="Trimeric LpxA-like enzymes"/>
    <property type="match status" value="1"/>
</dbReference>
<dbReference type="InterPro" id="IPR020019">
    <property type="entry name" value="AcTrfase_PglD-like"/>
</dbReference>
<feature type="active site" description="Proton acceptor" evidence="5">
    <location>
        <position position="136"/>
    </location>
</feature>
<evidence type="ECO:0000256" key="2">
    <source>
        <dbReference type="ARBA" id="ARBA00022679"/>
    </source>
</evidence>
<dbReference type="Pfam" id="PF17836">
    <property type="entry name" value="PglD_N"/>
    <property type="match status" value="1"/>
</dbReference>
<dbReference type="InterPro" id="IPR018357">
    <property type="entry name" value="Hexapep_transf_CS"/>
</dbReference>
<accession>A0A839GG45</accession>
<evidence type="ECO:0000256" key="5">
    <source>
        <dbReference type="PIRSR" id="PIRSR620019-1"/>
    </source>
</evidence>
<name>A0A839GG45_9BACT</name>
<dbReference type="InterPro" id="IPR041561">
    <property type="entry name" value="PglD_N"/>
</dbReference>
<comment type="similarity">
    <text evidence="1">Belongs to the transferase hexapeptide repeat family.</text>
</comment>
<comment type="caution">
    <text evidence="8">The sequence shown here is derived from an EMBL/GenBank/DDBJ whole genome shotgun (WGS) entry which is preliminary data.</text>
</comment>
<feature type="binding site" evidence="6">
    <location>
        <position position="68"/>
    </location>
    <ligand>
        <name>substrate</name>
    </ligand>
</feature>
<keyword evidence="2 8" id="KW-0808">Transferase</keyword>
<dbReference type="NCBIfam" id="TIGR03570">
    <property type="entry name" value="NeuD_NnaD"/>
    <property type="match status" value="1"/>
</dbReference>
<dbReference type="RefSeq" id="WP_182513260.1">
    <property type="nucleotide sequence ID" value="NZ_JACJIQ010000009.1"/>
</dbReference>
<evidence type="ECO:0000313" key="9">
    <source>
        <dbReference type="Proteomes" id="UP000563094"/>
    </source>
</evidence>
<dbReference type="CDD" id="cd03360">
    <property type="entry name" value="LbH_AT_putative"/>
    <property type="match status" value="1"/>
</dbReference>
<dbReference type="PANTHER" id="PTHR43300">
    <property type="entry name" value="ACETYLTRANSFERASE"/>
    <property type="match status" value="1"/>
</dbReference>
<proteinExistence type="inferred from homology"/>
<dbReference type="Pfam" id="PF00132">
    <property type="entry name" value="Hexapep"/>
    <property type="match status" value="2"/>
</dbReference>